<dbReference type="GO" id="GO:0005576">
    <property type="term" value="C:extracellular region"/>
    <property type="evidence" value="ECO:0007669"/>
    <property type="project" value="UniProtKB-SubCell"/>
</dbReference>
<evidence type="ECO:0000256" key="4">
    <source>
        <dbReference type="ARBA" id="ARBA00023026"/>
    </source>
</evidence>
<dbReference type="AlphaFoldDB" id="A0AAV1VMQ3"/>
<feature type="chain" id="PRO_5043673751" evidence="5">
    <location>
        <begin position="27"/>
        <end position="247"/>
    </location>
</feature>
<evidence type="ECO:0000256" key="2">
    <source>
        <dbReference type="ARBA" id="ARBA00009520"/>
    </source>
</evidence>
<protein>
    <submittedName>
        <fullName evidence="6">Uncharacterized protein</fullName>
    </submittedName>
</protein>
<evidence type="ECO:0000313" key="6">
    <source>
        <dbReference type="EMBL" id="CAK7947544.1"/>
    </source>
</evidence>
<reference evidence="6" key="1">
    <citation type="submission" date="2024-01" db="EMBL/GenBank/DDBJ databases">
        <authorList>
            <person name="Webb A."/>
        </authorList>
    </citation>
    <scope>NUCLEOTIDE SEQUENCE</scope>
    <source>
        <strain evidence="6">Pm1</strain>
    </source>
</reference>
<dbReference type="Pfam" id="PF05630">
    <property type="entry name" value="NPP1"/>
    <property type="match status" value="1"/>
</dbReference>
<dbReference type="PANTHER" id="PTHR33657">
    <property type="entry name" value="DOMAIN PROTEIN, PUTATIVE (AFU_ORTHOLOGUE AFUA_5G00600)-RELATED"/>
    <property type="match status" value="1"/>
</dbReference>
<accession>A0AAV1VMQ3</accession>
<evidence type="ECO:0000256" key="1">
    <source>
        <dbReference type="ARBA" id="ARBA00004613"/>
    </source>
</evidence>
<dbReference type="PANTHER" id="PTHR33657:SF8">
    <property type="entry name" value="DOMAIN PROTEIN, PUTATIVE (AFU_ORTHOLOGUE AFUA_5G00600)-RELATED"/>
    <property type="match status" value="1"/>
</dbReference>
<dbReference type="Proteomes" id="UP001162060">
    <property type="component" value="Unassembled WGS sequence"/>
</dbReference>
<feature type="signal peptide" evidence="5">
    <location>
        <begin position="1"/>
        <end position="26"/>
    </location>
</feature>
<keyword evidence="5" id="KW-0732">Signal</keyword>
<organism evidence="6 7">
    <name type="scientific">Peronospora matthiolae</name>
    <dbReference type="NCBI Taxonomy" id="2874970"/>
    <lineage>
        <taxon>Eukaryota</taxon>
        <taxon>Sar</taxon>
        <taxon>Stramenopiles</taxon>
        <taxon>Oomycota</taxon>
        <taxon>Peronosporomycetes</taxon>
        <taxon>Peronosporales</taxon>
        <taxon>Peronosporaceae</taxon>
        <taxon>Peronospora</taxon>
    </lineage>
</organism>
<evidence type="ECO:0000256" key="3">
    <source>
        <dbReference type="ARBA" id="ARBA00022525"/>
    </source>
</evidence>
<keyword evidence="3" id="KW-0964">Secreted</keyword>
<evidence type="ECO:0000256" key="5">
    <source>
        <dbReference type="SAM" id="SignalP"/>
    </source>
</evidence>
<gene>
    <name evidence="6" type="ORF">PM001_LOCUS32694</name>
</gene>
<sequence length="247" mass="27774">MRTGVFLYPALLAVLVPVSSPHGCGTERIPHHKIKAFDQPEPVTISEKAAVRLNPTLLVSYGCQPYPAVNDLGQISGGLNPSGEHDGDCKGSGHGSQVYARSAWFGDKWAIMYAYYFPKAQPYRSVSFRHSWEFAVVWIAKPEAPEKTLALTTLSFHYGYFKYTSFDASEMDGERVKLRYWQHADSDLYLELTRLDGGTTRPLIMWEQLPEKARCALNEATWNGGFKCPLSDEAFEPLLNASWPFDE</sequence>
<name>A0AAV1VMQ3_9STRA</name>
<evidence type="ECO:0000313" key="7">
    <source>
        <dbReference type="Proteomes" id="UP001162060"/>
    </source>
</evidence>
<dbReference type="InterPro" id="IPR008701">
    <property type="entry name" value="NPP1"/>
</dbReference>
<proteinExistence type="inferred from homology"/>
<dbReference type="PIRSF" id="PIRSF029958">
    <property type="entry name" value="Necrosis-inducing_protein"/>
    <property type="match status" value="1"/>
</dbReference>
<comment type="subcellular location">
    <subcellularLocation>
        <location evidence="1">Secreted</location>
    </subcellularLocation>
</comment>
<dbReference type="EMBL" id="CAKLBY020000378">
    <property type="protein sequence ID" value="CAK7947544.1"/>
    <property type="molecule type" value="Genomic_DNA"/>
</dbReference>
<comment type="caution">
    <text evidence="6">The sequence shown here is derived from an EMBL/GenBank/DDBJ whole genome shotgun (WGS) entry which is preliminary data.</text>
</comment>
<comment type="similarity">
    <text evidence="2">Belongs to the Necrosis inducing protein (NPP1) family.</text>
</comment>
<keyword evidence="4" id="KW-0843">Virulence</keyword>